<feature type="region of interest" description="Disordered" evidence="10">
    <location>
        <begin position="941"/>
        <end position="1166"/>
    </location>
</feature>
<dbReference type="InterPro" id="IPR017452">
    <property type="entry name" value="GPCR_Rhodpsn_7TM"/>
</dbReference>
<dbReference type="PROSITE" id="PS50262">
    <property type="entry name" value="G_PROTEIN_RECEP_F1_2"/>
    <property type="match status" value="1"/>
</dbReference>
<feature type="compositionally biased region" description="Low complexity" evidence="10">
    <location>
        <begin position="622"/>
        <end position="658"/>
    </location>
</feature>
<comment type="similarity">
    <text evidence="2">Belongs to the G-protein coupled receptor 1 family.</text>
</comment>
<evidence type="ECO:0000256" key="9">
    <source>
        <dbReference type="ARBA" id="ARBA00023224"/>
    </source>
</evidence>
<keyword evidence="3" id="KW-1003">Cell membrane</keyword>
<name>A0AAE1L3V8_PETCI</name>
<dbReference type="PANTHER" id="PTHR24247">
    <property type="entry name" value="5-HYDROXYTRYPTAMINE RECEPTOR"/>
    <property type="match status" value="1"/>
</dbReference>
<evidence type="ECO:0000256" key="1">
    <source>
        <dbReference type="ARBA" id="ARBA00004651"/>
    </source>
</evidence>
<evidence type="ECO:0000259" key="12">
    <source>
        <dbReference type="PROSITE" id="PS50262"/>
    </source>
</evidence>
<dbReference type="EMBL" id="JAWQEG010000298">
    <property type="protein sequence ID" value="KAK3891880.1"/>
    <property type="molecule type" value="Genomic_DNA"/>
</dbReference>
<dbReference type="GO" id="GO:0051378">
    <property type="term" value="F:serotonin binding"/>
    <property type="evidence" value="ECO:0007669"/>
    <property type="project" value="TreeGrafter"/>
</dbReference>
<feature type="compositionally biased region" description="Polar residues" evidence="10">
    <location>
        <begin position="1064"/>
        <end position="1095"/>
    </location>
</feature>
<feature type="compositionally biased region" description="Polar residues" evidence="10">
    <location>
        <begin position="1022"/>
        <end position="1031"/>
    </location>
</feature>
<dbReference type="PANTHER" id="PTHR24247:SF193">
    <property type="entry name" value="BETA-2 ADRENERGIC RECEPTOR-LIKE"/>
    <property type="match status" value="1"/>
</dbReference>
<evidence type="ECO:0000256" key="6">
    <source>
        <dbReference type="ARBA" id="ARBA00023040"/>
    </source>
</evidence>
<dbReference type="InterPro" id="IPR000276">
    <property type="entry name" value="GPCR_Rhodpsn"/>
</dbReference>
<feature type="compositionally biased region" description="Low complexity" evidence="10">
    <location>
        <begin position="702"/>
        <end position="726"/>
    </location>
</feature>
<feature type="compositionally biased region" description="Basic and acidic residues" evidence="10">
    <location>
        <begin position="1117"/>
        <end position="1135"/>
    </location>
</feature>
<keyword evidence="14" id="KW-1185">Reference proteome</keyword>
<feature type="compositionally biased region" description="Pro residues" evidence="10">
    <location>
        <begin position="727"/>
        <end position="736"/>
    </location>
</feature>
<comment type="caution">
    <text evidence="13">The sequence shown here is derived from an EMBL/GenBank/DDBJ whole genome shotgun (WGS) entry which is preliminary data.</text>
</comment>
<sequence>MSDFGNADDRWIWWGQITQTSPSTILPPSQSHSYPSTIQSDPIPLQPELDTKITSKLEDTNPNSRILTLGVTTEIMESVSRQYLGGAKWPTTSESPGWIWGTQIIQTTSTLNGGSNSAKTDSTFSNVIHHSSVSTTFPDGDGSLISRPWPKSTTALTSKTEHVLQLVTSTTQRPFQLLTMVTEDRLQLLTTTTEASLQLPQTPHADSNIVGDILGGSHYNTSGDDDLMIWEQDGSLSSSVLSRAFVGALGSILMASVATNSVILFTILCRNYLRRTSFILYLSLAASDLLASLFSLPVVMLVVLDMEAVRPSVGTCTLNTASVVLTSYVSVGSIVSISAVRGWQFHNFSETRDQEKYTVRFIIFLLWTSGLGITIAFIFREMVDGNEMCSPQHLTKSYRSTLPLTCASITSGLLTVTLVNQLTIRKIQNSSMYPLQDRKRSSSSQIQKLARRIRKSSDPPDYINSDVTTLGGYSLFPARDSLSSRGRGEAKSHWLKTRRFSLSTVDTVDEFIEQGSRWTERSGNFLYNRKMDAPTGLLYHKTDDRSIENDEPGHSTIVPRRRRYTESAPARLKRSSNSFILSRNTEVDSTVYPSKQTHNSKMQSPTKPLNYLLNKEHLTISQSTTVSTTSSPPTSLSLPLSSQSPQSSLPSQLPNLQPATLPPLTKMSRQTSPQPKLPTRQPPSTPQSNHPPPPPPPPPSVKPKLQLSQPPPTQISQPTTTAQPKLHPSPPSPPQQQPKSTPQPQQTPQPQKTPQPQQPSQPRIQPNPSPPLLQPPVLISSNGEDDDASFHGPPIFKMDDHSGSEVEMDHHLGDVFEPLDIQESVPATQKNRSGQDIEGPPSVRTQLPNVIESFRRGDQGPLLHNTTLIDIAVAPPDDHEVNTAAWRSDILDNIPASTGITNPVDVWEKRQQQGVRRGSLKKLRKIDGAITTERDPWPLLTVLPKVDPQMPGTAEDLSQSFKQSDSEDNPRNQSDSHTQASKESDSQEGSQNQSNGHTQTPKHSDSKVSSQKLSRDHKYTQKRSQTQGRNSKQTESHDNTLQQLGNTEKRYKNQDSRGEELRQANINNRKMEDSYNSNQNRTNKQSDTQTRTPNESSDKKETPKQPDSIEETYEQFDTLREKSRQPDARKEKPKPTYDPQTSSQSETHQEPPKQSDTQKVPSSPVSMTSTITCFSLKTLDDDSSIGYLGDLSDHPESPTTTPHQKLSREQRTERIKVLNSLSRTASRMEAIVDSDDSDDEDDVRSRIRPSTTLQAEKVNISQLDGQQTEALCTNQVMENAAHSVTRECVKTSRCLVAIFSLAYLPLLLMQLLVTLAPNSITLSLTVSYQAFLNAIHPAVLVYNNQLLRNAILKWCRCLAPFNKFARKVQPLENLIPKTVPLEDLTSGTLPLDKLVPSTRNIGNLLSKTIPVDNLLPKSIPVDKLLPKTISVDKLLPKSIPVDKFLPKTISVDKLLPKKIPVGKLIPKTISLDKLVPRRVPLGELVSNTIPL</sequence>
<evidence type="ECO:0000313" key="14">
    <source>
        <dbReference type="Proteomes" id="UP001286313"/>
    </source>
</evidence>
<feature type="transmembrane region" description="Helical" evidence="11">
    <location>
        <begin position="323"/>
        <end position="340"/>
    </location>
</feature>
<reference evidence="13" key="1">
    <citation type="submission" date="2023-10" db="EMBL/GenBank/DDBJ databases">
        <title>Genome assemblies of two species of porcelain crab, Petrolisthes cinctipes and Petrolisthes manimaculis (Anomura: Porcellanidae).</title>
        <authorList>
            <person name="Angst P."/>
        </authorList>
    </citation>
    <scope>NUCLEOTIDE SEQUENCE</scope>
    <source>
        <strain evidence="13">PB745_01</strain>
        <tissue evidence="13">Gill</tissue>
    </source>
</reference>
<evidence type="ECO:0000256" key="4">
    <source>
        <dbReference type="ARBA" id="ARBA00022692"/>
    </source>
</evidence>
<dbReference type="GO" id="GO:0030425">
    <property type="term" value="C:dendrite"/>
    <property type="evidence" value="ECO:0007669"/>
    <property type="project" value="TreeGrafter"/>
</dbReference>
<dbReference type="GO" id="GO:0030594">
    <property type="term" value="F:neurotransmitter receptor activity"/>
    <property type="evidence" value="ECO:0007669"/>
    <property type="project" value="TreeGrafter"/>
</dbReference>
<evidence type="ECO:0000256" key="5">
    <source>
        <dbReference type="ARBA" id="ARBA00022989"/>
    </source>
</evidence>
<organism evidence="13 14">
    <name type="scientific">Petrolisthes cinctipes</name>
    <name type="common">Flat porcelain crab</name>
    <dbReference type="NCBI Taxonomy" id="88211"/>
    <lineage>
        <taxon>Eukaryota</taxon>
        <taxon>Metazoa</taxon>
        <taxon>Ecdysozoa</taxon>
        <taxon>Arthropoda</taxon>
        <taxon>Crustacea</taxon>
        <taxon>Multicrustacea</taxon>
        <taxon>Malacostraca</taxon>
        <taxon>Eumalacostraca</taxon>
        <taxon>Eucarida</taxon>
        <taxon>Decapoda</taxon>
        <taxon>Pleocyemata</taxon>
        <taxon>Anomura</taxon>
        <taxon>Galatheoidea</taxon>
        <taxon>Porcellanidae</taxon>
        <taxon>Petrolisthes</taxon>
    </lineage>
</organism>
<dbReference type="GO" id="GO:0007187">
    <property type="term" value="P:G protein-coupled receptor signaling pathway, coupled to cyclic nucleotide second messenger"/>
    <property type="evidence" value="ECO:0007669"/>
    <property type="project" value="TreeGrafter"/>
</dbReference>
<keyword evidence="9" id="KW-0807">Transducer</keyword>
<protein>
    <recommendedName>
        <fullName evidence="12">G-protein coupled receptors family 1 profile domain-containing protein</fullName>
    </recommendedName>
</protein>
<dbReference type="Proteomes" id="UP001286313">
    <property type="component" value="Unassembled WGS sequence"/>
</dbReference>
<dbReference type="GO" id="GO:0004993">
    <property type="term" value="F:G protein-coupled serotonin receptor activity"/>
    <property type="evidence" value="ECO:0007669"/>
    <property type="project" value="TreeGrafter"/>
</dbReference>
<feature type="compositionally biased region" description="Pro residues" evidence="10">
    <location>
        <begin position="680"/>
        <end position="701"/>
    </location>
</feature>
<feature type="compositionally biased region" description="Pro residues" evidence="10">
    <location>
        <begin position="745"/>
        <end position="774"/>
    </location>
</feature>
<dbReference type="GO" id="GO:0045202">
    <property type="term" value="C:synapse"/>
    <property type="evidence" value="ECO:0007669"/>
    <property type="project" value="GOC"/>
</dbReference>
<feature type="compositionally biased region" description="Basic and acidic residues" evidence="10">
    <location>
        <begin position="1047"/>
        <end position="1062"/>
    </location>
</feature>
<dbReference type="GO" id="GO:0005886">
    <property type="term" value="C:plasma membrane"/>
    <property type="evidence" value="ECO:0007669"/>
    <property type="project" value="UniProtKB-SubCell"/>
</dbReference>
<keyword evidence="8" id="KW-0675">Receptor</keyword>
<dbReference type="Pfam" id="PF00001">
    <property type="entry name" value="7tm_1"/>
    <property type="match status" value="1"/>
</dbReference>
<evidence type="ECO:0000256" key="10">
    <source>
        <dbReference type="SAM" id="MobiDB-lite"/>
    </source>
</evidence>
<evidence type="ECO:0000256" key="8">
    <source>
        <dbReference type="ARBA" id="ARBA00023170"/>
    </source>
</evidence>
<keyword evidence="5 11" id="KW-1133">Transmembrane helix</keyword>
<evidence type="ECO:0000256" key="2">
    <source>
        <dbReference type="ARBA" id="ARBA00010663"/>
    </source>
</evidence>
<evidence type="ECO:0000313" key="13">
    <source>
        <dbReference type="EMBL" id="KAK3891880.1"/>
    </source>
</evidence>
<feature type="transmembrane region" description="Helical" evidence="11">
    <location>
        <begin position="279"/>
        <end position="303"/>
    </location>
</feature>
<dbReference type="CDD" id="cd00637">
    <property type="entry name" value="7tm_classA_rhodopsin-like"/>
    <property type="match status" value="1"/>
</dbReference>
<dbReference type="GO" id="GO:0007198">
    <property type="term" value="P:adenylate cyclase-inhibiting serotonin receptor signaling pathway"/>
    <property type="evidence" value="ECO:0007669"/>
    <property type="project" value="TreeGrafter"/>
</dbReference>
<gene>
    <name evidence="13" type="ORF">Pcinc_004240</name>
</gene>
<feature type="transmembrane region" description="Helical" evidence="11">
    <location>
        <begin position="361"/>
        <end position="380"/>
    </location>
</feature>
<dbReference type="Gene3D" id="1.20.1070.10">
    <property type="entry name" value="Rhodopsin 7-helix transmembrane proteins"/>
    <property type="match status" value="1"/>
</dbReference>
<keyword evidence="4 11" id="KW-0812">Transmembrane</keyword>
<feature type="compositionally biased region" description="Polar residues" evidence="10">
    <location>
        <begin position="1154"/>
        <end position="1166"/>
    </location>
</feature>
<evidence type="ECO:0000256" key="11">
    <source>
        <dbReference type="SAM" id="Phobius"/>
    </source>
</evidence>
<accession>A0AAE1L3V8</accession>
<proteinExistence type="inferred from homology"/>
<feature type="compositionally biased region" description="Polar residues" evidence="10">
    <location>
        <begin position="986"/>
        <end position="1012"/>
    </location>
</feature>
<comment type="subcellular location">
    <subcellularLocation>
        <location evidence="1">Cell membrane</location>
        <topology evidence="1">Multi-pass membrane protein</topology>
    </subcellularLocation>
</comment>
<feature type="compositionally biased region" description="Basic and acidic residues" evidence="10">
    <location>
        <begin position="797"/>
        <end position="811"/>
    </location>
</feature>
<keyword evidence="6" id="KW-0297">G-protein coupled receptor</keyword>
<feature type="transmembrane region" description="Helical" evidence="11">
    <location>
        <begin position="244"/>
        <end position="267"/>
    </location>
</feature>
<keyword evidence="7 11" id="KW-0472">Membrane</keyword>
<evidence type="ECO:0000256" key="3">
    <source>
        <dbReference type="ARBA" id="ARBA00022475"/>
    </source>
</evidence>
<feature type="region of interest" description="Disordered" evidence="10">
    <location>
        <begin position="1187"/>
        <end position="1211"/>
    </location>
</feature>
<dbReference type="SUPFAM" id="SSF81321">
    <property type="entry name" value="Family A G protein-coupled receptor-like"/>
    <property type="match status" value="1"/>
</dbReference>
<feature type="domain" description="G-protein coupled receptors family 1 profile" evidence="12">
    <location>
        <begin position="259"/>
        <end position="427"/>
    </location>
</feature>
<evidence type="ECO:0000256" key="7">
    <source>
        <dbReference type="ARBA" id="ARBA00023136"/>
    </source>
</evidence>
<dbReference type="GO" id="GO:0007268">
    <property type="term" value="P:chemical synaptic transmission"/>
    <property type="evidence" value="ECO:0007669"/>
    <property type="project" value="TreeGrafter"/>
</dbReference>
<feature type="region of interest" description="Disordered" evidence="10">
    <location>
        <begin position="622"/>
        <end position="811"/>
    </location>
</feature>